<dbReference type="AlphaFoldDB" id="A0A8C1HL05"/>
<evidence type="ECO:0000313" key="1">
    <source>
        <dbReference type="Ensembl" id="ENSCCRP00000057765.2"/>
    </source>
</evidence>
<keyword evidence="2" id="KW-1185">Reference proteome</keyword>
<sequence>MVNNIPAGNLQLCAALLFSGSSFCQISKLLDAFKIQGISESCFHKHQAKLLIPTINWQWKIDQDDAIENAIANGAVTLGGDMRADSPGHSAKYGSYTMMDLKANRVIDIQLVQSNEVGNSQRMEKEGFERSLSLLEERGVVVQSLVTDRHTGVQKFMREQKKDIRHFFDPWHMGKGLGKKMDALSKGKGLQDVGLWRKSVVNHLYWSATTSTTGEEVVANWSSVANHIQNIHSHENTLFPSCLHEPLVGDQTRHWLKPSTAACEKFTAILLSPRLLKDMHKISPEYHTSGIECFHSLILKFLPKNVVFSFKGMLCRLQLAAMHYNENAGRSQASTADGDLRYSIVFPKFKHGEFIVRALKSNPTTGYIDKLMELLFHHVVEDPQPYLDFSGQMAVPEKLCAQFIRAEKEEAVSRHRSRFFKNT</sequence>
<dbReference type="Proteomes" id="UP001108240">
    <property type="component" value="Unplaced"/>
</dbReference>
<name>A0A8C1HL05_CYPCA</name>
<organism evidence="1 2">
    <name type="scientific">Cyprinus carpio carpio</name>
    <dbReference type="NCBI Taxonomy" id="630221"/>
    <lineage>
        <taxon>Eukaryota</taxon>
        <taxon>Metazoa</taxon>
        <taxon>Chordata</taxon>
        <taxon>Craniata</taxon>
        <taxon>Vertebrata</taxon>
        <taxon>Euteleostomi</taxon>
        <taxon>Actinopterygii</taxon>
        <taxon>Neopterygii</taxon>
        <taxon>Teleostei</taxon>
        <taxon>Ostariophysi</taxon>
        <taxon>Cypriniformes</taxon>
        <taxon>Cyprinidae</taxon>
        <taxon>Cyprininae</taxon>
        <taxon>Cyprinus</taxon>
    </lineage>
</organism>
<proteinExistence type="predicted"/>
<accession>A0A8C1HL05</accession>
<dbReference type="PANTHER" id="PTHR31751:SF44">
    <property type="entry name" value="SI:CH211-211K8.4-RELATED"/>
    <property type="match status" value="1"/>
</dbReference>
<dbReference type="GeneTree" id="ENSGT00940000163969"/>
<dbReference type="Ensembl" id="ENSCCRT00000062626.2">
    <property type="protein sequence ID" value="ENSCCRP00000057765.2"/>
    <property type="gene ID" value="ENSCCRG00000031006.2"/>
</dbReference>
<reference evidence="1" key="1">
    <citation type="submission" date="2025-08" db="UniProtKB">
        <authorList>
            <consortium name="Ensembl"/>
        </authorList>
    </citation>
    <scope>IDENTIFICATION</scope>
</reference>
<reference evidence="1" key="2">
    <citation type="submission" date="2025-09" db="UniProtKB">
        <authorList>
            <consortium name="Ensembl"/>
        </authorList>
    </citation>
    <scope>IDENTIFICATION</scope>
</reference>
<evidence type="ECO:0000313" key="2">
    <source>
        <dbReference type="Proteomes" id="UP001108240"/>
    </source>
</evidence>
<dbReference type="OMA" id="FITDRHR"/>
<protein>
    <submittedName>
        <fullName evidence="1">Uncharacterized protein</fullName>
    </submittedName>
</protein>
<dbReference type="PANTHER" id="PTHR31751">
    <property type="entry name" value="SI:CH211-108C17.2-RELATED-RELATED"/>
    <property type="match status" value="1"/>
</dbReference>